<protein>
    <submittedName>
        <fullName evidence="4">SDR family NAD(P)-dependent oxidoreductase</fullName>
    </submittedName>
</protein>
<dbReference type="CDD" id="cd05374">
    <property type="entry name" value="17beta-HSD-like_SDR_c"/>
    <property type="match status" value="1"/>
</dbReference>
<dbReference type="InterPro" id="IPR051911">
    <property type="entry name" value="SDR_oxidoreductase"/>
</dbReference>
<dbReference type="InterPro" id="IPR036291">
    <property type="entry name" value="NAD(P)-bd_dom_sf"/>
</dbReference>
<dbReference type="SUPFAM" id="SSF51735">
    <property type="entry name" value="NAD(P)-binding Rossmann-fold domains"/>
    <property type="match status" value="1"/>
</dbReference>
<dbReference type="Pfam" id="PF00106">
    <property type="entry name" value="adh_short"/>
    <property type="match status" value="1"/>
</dbReference>
<name>A0ABX1R8W4_9PSEU</name>
<reference evidence="4 5" key="1">
    <citation type="submission" date="2020-04" db="EMBL/GenBank/DDBJ databases">
        <authorList>
            <person name="Klaysubun C."/>
            <person name="Duangmal K."/>
            <person name="Lipun K."/>
        </authorList>
    </citation>
    <scope>NUCLEOTIDE SEQUENCE [LARGE SCALE GENOMIC DNA]</scope>
    <source>
        <strain evidence="4 5">JCM 11839</strain>
    </source>
</reference>
<sequence length="271" mass="28426">MTTRWLITGAGRGLGRAFAAAALGRGDAVAATVRDTSALDDMREAHGDRLSVHALNVTDREHAGAVVARAAAWLGGIDVLVNNAGYGQFGAVEELTEADVRAQLDTNFFGALWTSQAAVPIMREQGGGRIIQISSLGGIGAFANLGAYHASKWALEAISESLALEVAPFGIAVTIVEPGGFGTDWAGASSRHSSQLPEYEPVRAAAAARRGGRVSGSPERAAAALLEVVDSPRPPLRVIFGAEALDIARGIYERRLAEWSQWEAVSKLAQE</sequence>
<dbReference type="PANTHER" id="PTHR43976:SF16">
    <property type="entry name" value="SHORT-CHAIN DEHYDROGENASE_REDUCTASE FAMILY PROTEIN"/>
    <property type="match status" value="1"/>
</dbReference>
<dbReference type="PRINTS" id="PR00080">
    <property type="entry name" value="SDRFAMILY"/>
</dbReference>
<evidence type="ECO:0000313" key="4">
    <source>
        <dbReference type="EMBL" id="NMH76813.1"/>
    </source>
</evidence>
<dbReference type="EMBL" id="JAAXKY010000013">
    <property type="protein sequence ID" value="NMH76813.1"/>
    <property type="molecule type" value="Genomic_DNA"/>
</dbReference>
<dbReference type="InterPro" id="IPR002347">
    <property type="entry name" value="SDR_fam"/>
</dbReference>
<comment type="caution">
    <text evidence="4">The sequence shown here is derived from an EMBL/GenBank/DDBJ whole genome shotgun (WGS) entry which is preliminary data.</text>
</comment>
<dbReference type="PRINTS" id="PR00081">
    <property type="entry name" value="GDHRDH"/>
</dbReference>
<evidence type="ECO:0000256" key="1">
    <source>
        <dbReference type="ARBA" id="ARBA00006484"/>
    </source>
</evidence>
<dbReference type="Gene3D" id="3.40.50.720">
    <property type="entry name" value="NAD(P)-binding Rossmann-like Domain"/>
    <property type="match status" value="1"/>
</dbReference>
<evidence type="ECO:0000256" key="2">
    <source>
        <dbReference type="ARBA" id="ARBA00023002"/>
    </source>
</evidence>
<accession>A0ABX1R8W4</accession>
<keyword evidence="5" id="KW-1185">Reference proteome</keyword>
<evidence type="ECO:0000313" key="5">
    <source>
        <dbReference type="Proteomes" id="UP001296706"/>
    </source>
</evidence>
<proteinExistence type="inferred from homology"/>
<gene>
    <name evidence="4" type="ORF">HF577_06830</name>
</gene>
<dbReference type="PANTHER" id="PTHR43976">
    <property type="entry name" value="SHORT CHAIN DEHYDROGENASE"/>
    <property type="match status" value="1"/>
</dbReference>
<dbReference type="NCBIfam" id="NF006114">
    <property type="entry name" value="PRK08263.1"/>
    <property type="match status" value="1"/>
</dbReference>
<comment type="similarity">
    <text evidence="1 3">Belongs to the short-chain dehydrogenases/reductases (SDR) family.</text>
</comment>
<evidence type="ECO:0000256" key="3">
    <source>
        <dbReference type="RuleBase" id="RU000363"/>
    </source>
</evidence>
<dbReference type="Proteomes" id="UP001296706">
    <property type="component" value="Unassembled WGS sequence"/>
</dbReference>
<keyword evidence="2" id="KW-0560">Oxidoreductase</keyword>
<dbReference type="RefSeq" id="WP_169394878.1">
    <property type="nucleotide sequence ID" value="NZ_BAAAJH010000025.1"/>
</dbReference>
<organism evidence="4 5">
    <name type="scientific">Pseudonocardia xinjiangensis</name>
    <dbReference type="NCBI Taxonomy" id="75289"/>
    <lineage>
        <taxon>Bacteria</taxon>
        <taxon>Bacillati</taxon>
        <taxon>Actinomycetota</taxon>
        <taxon>Actinomycetes</taxon>
        <taxon>Pseudonocardiales</taxon>
        <taxon>Pseudonocardiaceae</taxon>
        <taxon>Pseudonocardia</taxon>
    </lineage>
</organism>